<evidence type="ECO:0000313" key="4">
    <source>
        <dbReference type="Proteomes" id="UP001299876"/>
    </source>
</evidence>
<reference evidence="3 4" key="1">
    <citation type="submission" date="2022-02" db="EMBL/GenBank/DDBJ databases">
        <title>Comparative genomics of the first Antarctic Pseudomonas spp. capable of biotransforming 2,4,6-Trinitrotoluene.</title>
        <authorList>
            <person name="Cabrera M.A."/>
            <person name="Marquez S.L."/>
            <person name="Perez-Donoso J.M."/>
        </authorList>
    </citation>
    <scope>NUCLEOTIDE SEQUENCE [LARGE SCALE GENOMIC DNA]</scope>
    <source>
        <strain evidence="3 4">TNT19</strain>
    </source>
</reference>
<protein>
    <submittedName>
        <fullName evidence="3">DUF2235 domain-containing protein</fullName>
    </submittedName>
</protein>
<comment type="caution">
    <text evidence="3">The sequence shown here is derived from an EMBL/GenBank/DDBJ whole genome shotgun (WGS) entry which is preliminary data.</text>
</comment>
<feature type="compositionally biased region" description="Low complexity" evidence="1">
    <location>
        <begin position="107"/>
        <end position="122"/>
    </location>
</feature>
<accession>A0ABT0F6V6</accession>
<dbReference type="RefSeq" id="WP_247293937.1">
    <property type="nucleotide sequence ID" value="NZ_JAKNRW010000041.1"/>
</dbReference>
<feature type="domain" description="T6SS Phospholipase effector Tle1-like catalytic" evidence="2">
    <location>
        <begin position="328"/>
        <end position="419"/>
    </location>
</feature>
<dbReference type="InterPro" id="IPR018712">
    <property type="entry name" value="Tle1-like_cat"/>
</dbReference>
<keyword evidence="4" id="KW-1185">Reference proteome</keyword>
<dbReference type="CDD" id="cd14744">
    <property type="entry name" value="PAAR_CT_2"/>
    <property type="match status" value="1"/>
</dbReference>
<dbReference type="Pfam" id="PF05488">
    <property type="entry name" value="PAAR_motif"/>
    <property type="match status" value="1"/>
</dbReference>
<name>A0ABT0F6V6_9PSED</name>
<dbReference type="PANTHER" id="PTHR33840:SF1">
    <property type="entry name" value="TLE1 PHOSPHOLIPASE DOMAIN-CONTAINING PROTEIN"/>
    <property type="match status" value="1"/>
</dbReference>
<organism evidence="3 4">
    <name type="scientific">Pseudomonas violetae</name>
    <dbReference type="NCBI Taxonomy" id="2915813"/>
    <lineage>
        <taxon>Bacteria</taxon>
        <taxon>Pseudomonadati</taxon>
        <taxon>Pseudomonadota</taxon>
        <taxon>Gammaproteobacteria</taxon>
        <taxon>Pseudomonadales</taxon>
        <taxon>Pseudomonadaceae</taxon>
        <taxon>Pseudomonas</taxon>
    </lineage>
</organism>
<gene>
    <name evidence="3" type="ORF">L9059_26920</name>
</gene>
<dbReference type="EMBL" id="JAKNRW010000041">
    <property type="protein sequence ID" value="MCK1793745.1"/>
    <property type="molecule type" value="Genomic_DNA"/>
</dbReference>
<dbReference type="Pfam" id="PF09994">
    <property type="entry name" value="T6SS_Tle1-like_cat"/>
    <property type="match status" value="1"/>
</dbReference>
<dbReference type="Proteomes" id="UP001299876">
    <property type="component" value="Unassembled WGS sequence"/>
</dbReference>
<sequence length="608" mass="66253">MPEGYFIRKGDKTTCGGEVLEADTRVRMFGFAHASEGDRVSCGKNDEIYKIVGGISFMQSHGRLVAGSLDSVSSCPCRARLIPSTSEGSYEPRRDPGPNTARAPSEQPTRQPAQQSTTQAPASPYPSGFMEQQPAPTKIGIALRIGVFFDGTGNNADNTALGMACGAHHAIKPDDIDASCKPYMSDPDSSYGNEATNVAKLFDRYTQLDVMGNEGRSKAVQRKLYIDGIGTITGGKDSLIGSGIGRGHTGVVSRVQQSLHFISSLVEAVIKENPGGEINSLTFDTVGFSRGAAAARHFANELALGKRGLLEEVLSSNANGFGRHFLGQFNRDIHVAFIGLFDTVASIAGLDNFANIKSPVAPGLRLYLARSQFTNVVHLVACNEYRVNFPLSRIKPDHPEIELPGVHSDIGGGYLVEAHERVLMSPMQGLTVPKGTDVRTTSIYRDALQHRAVMIAEGWPPAMLAVVTPPPRLLPQNPRDRLGAQEERVYAALQLSRSVRGELSRVYLRVMHALAKQKGVRLDEIPDTPQYQIPAELQPLCDRFIAGDYRVTAEEQDMLRLHYIHTSAHWNHPLDKTGHREATLLYINAPTADGMRVQHPHVTHRGQG</sequence>
<dbReference type="PANTHER" id="PTHR33840">
    <property type="match status" value="1"/>
</dbReference>
<dbReference type="InterPro" id="IPR008727">
    <property type="entry name" value="PAAR_motif"/>
</dbReference>
<feature type="region of interest" description="Disordered" evidence="1">
    <location>
        <begin position="83"/>
        <end position="133"/>
    </location>
</feature>
<evidence type="ECO:0000259" key="2">
    <source>
        <dbReference type="Pfam" id="PF09994"/>
    </source>
</evidence>
<evidence type="ECO:0000256" key="1">
    <source>
        <dbReference type="SAM" id="MobiDB-lite"/>
    </source>
</evidence>
<proteinExistence type="predicted"/>
<evidence type="ECO:0000313" key="3">
    <source>
        <dbReference type="EMBL" id="MCK1793745.1"/>
    </source>
</evidence>